<evidence type="ECO:0000256" key="5">
    <source>
        <dbReference type="SAM" id="Phobius"/>
    </source>
</evidence>
<feature type="transmembrane region" description="Helical" evidence="5">
    <location>
        <begin position="296"/>
        <end position="314"/>
    </location>
</feature>
<feature type="transmembrane region" description="Helical" evidence="5">
    <location>
        <begin position="34"/>
        <end position="55"/>
    </location>
</feature>
<dbReference type="InterPro" id="IPR044880">
    <property type="entry name" value="NCX_ion-bd_dom_sf"/>
</dbReference>
<organism evidence="7 8">
    <name type="scientific">Candidatus Uhrbacteria bacterium CG10_big_fil_rev_8_21_14_0_10_48_11</name>
    <dbReference type="NCBI Taxonomy" id="1975037"/>
    <lineage>
        <taxon>Bacteria</taxon>
        <taxon>Candidatus Uhriibacteriota</taxon>
    </lineage>
</organism>
<dbReference type="NCBIfam" id="TIGR00367">
    <property type="entry name" value="calcium/sodium antiporter"/>
    <property type="match status" value="1"/>
</dbReference>
<dbReference type="Proteomes" id="UP000231152">
    <property type="component" value="Unassembled WGS sequence"/>
</dbReference>
<feature type="domain" description="Sodium/calcium exchanger membrane region" evidence="6">
    <location>
        <begin position="173"/>
        <end position="313"/>
    </location>
</feature>
<name>A0A2M8LEG0_9BACT</name>
<evidence type="ECO:0000256" key="3">
    <source>
        <dbReference type="ARBA" id="ARBA00022989"/>
    </source>
</evidence>
<dbReference type="InterPro" id="IPR004837">
    <property type="entry name" value="NaCa_Exmemb"/>
</dbReference>
<dbReference type="EMBL" id="PFET01000009">
    <property type="protein sequence ID" value="PJE75830.1"/>
    <property type="molecule type" value="Genomic_DNA"/>
</dbReference>
<dbReference type="GO" id="GO:0005886">
    <property type="term" value="C:plasma membrane"/>
    <property type="evidence" value="ECO:0007669"/>
    <property type="project" value="TreeGrafter"/>
</dbReference>
<feature type="transmembrane region" description="Helical" evidence="5">
    <location>
        <begin position="272"/>
        <end position="290"/>
    </location>
</feature>
<dbReference type="PANTHER" id="PTHR10846">
    <property type="entry name" value="SODIUM/POTASSIUM/CALCIUM EXCHANGER"/>
    <property type="match status" value="1"/>
</dbReference>
<feature type="transmembrane region" description="Helical" evidence="5">
    <location>
        <begin position="236"/>
        <end position="260"/>
    </location>
</feature>
<gene>
    <name evidence="7" type="ORF">COV04_02705</name>
</gene>
<keyword evidence="4 5" id="KW-0472">Membrane</keyword>
<dbReference type="AlphaFoldDB" id="A0A2M8LEG0"/>
<feature type="transmembrane region" description="Helical" evidence="5">
    <location>
        <begin position="172"/>
        <end position="191"/>
    </location>
</feature>
<reference evidence="7 8" key="1">
    <citation type="submission" date="2017-09" db="EMBL/GenBank/DDBJ databases">
        <title>Depth-based differentiation of microbial function through sediment-hosted aquifers and enrichment of novel symbionts in the deep terrestrial subsurface.</title>
        <authorList>
            <person name="Probst A.J."/>
            <person name="Ladd B."/>
            <person name="Jarett J.K."/>
            <person name="Geller-Mcgrath D.E."/>
            <person name="Sieber C.M."/>
            <person name="Emerson J.B."/>
            <person name="Anantharaman K."/>
            <person name="Thomas B.C."/>
            <person name="Malmstrom R."/>
            <person name="Stieglmeier M."/>
            <person name="Klingl A."/>
            <person name="Woyke T."/>
            <person name="Ryan C.M."/>
            <person name="Banfield J.F."/>
        </authorList>
    </citation>
    <scope>NUCLEOTIDE SEQUENCE [LARGE SCALE GENOMIC DNA]</scope>
    <source>
        <strain evidence="7">CG10_big_fil_rev_8_21_14_0_10_48_11</strain>
    </source>
</reference>
<evidence type="ECO:0000256" key="1">
    <source>
        <dbReference type="ARBA" id="ARBA00004141"/>
    </source>
</evidence>
<dbReference type="PANTHER" id="PTHR10846:SF8">
    <property type="entry name" value="INNER MEMBRANE PROTEIN YRBG"/>
    <property type="match status" value="1"/>
</dbReference>
<evidence type="ECO:0000313" key="7">
    <source>
        <dbReference type="EMBL" id="PJE75830.1"/>
    </source>
</evidence>
<feature type="transmembrane region" description="Helical" evidence="5">
    <location>
        <begin position="134"/>
        <end position="152"/>
    </location>
</feature>
<evidence type="ECO:0000256" key="4">
    <source>
        <dbReference type="ARBA" id="ARBA00023136"/>
    </source>
</evidence>
<dbReference type="Pfam" id="PF01699">
    <property type="entry name" value="Na_Ca_ex"/>
    <property type="match status" value="2"/>
</dbReference>
<dbReference type="GO" id="GO:0005262">
    <property type="term" value="F:calcium channel activity"/>
    <property type="evidence" value="ECO:0007669"/>
    <property type="project" value="TreeGrafter"/>
</dbReference>
<evidence type="ECO:0000259" key="6">
    <source>
        <dbReference type="Pfam" id="PF01699"/>
    </source>
</evidence>
<feature type="transmembrane region" description="Helical" evidence="5">
    <location>
        <begin position="104"/>
        <end position="122"/>
    </location>
</feature>
<evidence type="ECO:0000256" key="2">
    <source>
        <dbReference type="ARBA" id="ARBA00022692"/>
    </source>
</evidence>
<proteinExistence type="predicted"/>
<comment type="caution">
    <text evidence="7">The sequence shown here is derived from an EMBL/GenBank/DDBJ whole genome shotgun (WGS) entry which is preliminary data.</text>
</comment>
<keyword evidence="2 5" id="KW-0812">Transmembrane</keyword>
<dbReference type="InterPro" id="IPR004481">
    <property type="entry name" value="K/Na/Ca-exchanger"/>
</dbReference>
<feature type="transmembrane region" description="Helical" evidence="5">
    <location>
        <begin position="198"/>
        <end position="216"/>
    </location>
</feature>
<accession>A0A2M8LEG0</accession>
<comment type="subcellular location">
    <subcellularLocation>
        <location evidence="1">Membrane</location>
        <topology evidence="1">Multi-pass membrane protein</topology>
    </subcellularLocation>
</comment>
<feature type="transmembrane region" description="Helical" evidence="5">
    <location>
        <begin position="67"/>
        <end position="92"/>
    </location>
</feature>
<dbReference type="GO" id="GO:0006874">
    <property type="term" value="P:intracellular calcium ion homeostasis"/>
    <property type="evidence" value="ECO:0007669"/>
    <property type="project" value="TreeGrafter"/>
</dbReference>
<keyword evidence="3 5" id="KW-1133">Transmembrane helix</keyword>
<dbReference type="GO" id="GO:0008273">
    <property type="term" value="F:calcium, potassium:sodium antiporter activity"/>
    <property type="evidence" value="ECO:0007669"/>
    <property type="project" value="TreeGrafter"/>
</dbReference>
<dbReference type="Gene3D" id="1.20.1420.30">
    <property type="entry name" value="NCX, central ion-binding region"/>
    <property type="match status" value="1"/>
</dbReference>
<protein>
    <submittedName>
        <fullName evidence="7">Sodium:proton exchanger</fullName>
    </submittedName>
</protein>
<evidence type="ECO:0000313" key="8">
    <source>
        <dbReference type="Proteomes" id="UP000231152"/>
    </source>
</evidence>
<sequence>MFTLLLLVVGFALLIKGADVLVEGASSLARRLHISPLVVGLTVVAFGTSAPELVVNIIANLQGESALAIGNIIGSNIANILLILGVAGMIRPLSVTRNTVWREIPFSLLAMLVLAALANDALIDGAGVSVLSRIDGLVLLAFFLVFLSYSFSKSKPVTTDLREERLPSVLRSTMYITLGILGLALGGKLVVDSATTIAIMLGLSQTFIGLTLVALGTSLPELATTIVAAHKRKTDIAIGNIVGSNIFNVFWILGLSAIIHPISYTMILNRDVGVAVLASVLLMSFVLGNGRSLQRGQGFVLVLFYIVYLVTLTLS</sequence>
<feature type="domain" description="Sodium/calcium exchanger membrane region" evidence="6">
    <location>
        <begin position="4"/>
        <end position="151"/>
    </location>
</feature>